<dbReference type="RefSeq" id="WP_005898298.1">
    <property type="nucleotide sequence ID" value="NZ_CM000440.1"/>
</dbReference>
<reference evidence="1" key="1">
    <citation type="submission" date="2006-07" db="EMBL/GenBank/DDBJ databases">
        <authorList>
            <person name="Qin X."/>
            <person name="Weinstock G.M."/>
        </authorList>
    </citation>
    <scope>NUCLEOTIDE SEQUENCE [LARGE SCALE GENOMIC DNA]</scope>
    <source>
        <strain evidence="1">ATCC 10953</strain>
    </source>
</reference>
<gene>
    <name evidence="1" type="ORF">FNP_1711</name>
</gene>
<dbReference type="Proteomes" id="UP000001921">
    <property type="component" value="Chromosome"/>
</dbReference>
<reference evidence="1" key="2">
    <citation type="submission" date="2007-05" db="EMBL/GenBank/DDBJ databases">
        <title>Genome sequence of Fusobacterium nucleatum subspecies polymorphum - a genetically tractable Fusobacterium.</title>
        <authorList>
            <person name="Karpathy S.E."/>
            <person name="Xiang Q."/>
            <person name="Gioia J."/>
            <person name="Jiang H."/>
            <person name="Liu Y."/>
            <person name="Petrosino J.F."/>
            <person name="Yerrapragada S."/>
            <person name="Fox G.E."/>
            <person name="Kinder Haake S."/>
            <person name="Weinstock G.M."/>
            <person name="Highlander S.K."/>
        </authorList>
    </citation>
    <scope>NUCLEOTIDE SEQUENCE [LARGE SCALE GENOMIC DNA]</scope>
    <source>
        <strain evidence="1">ATCC 10953</strain>
    </source>
</reference>
<evidence type="ECO:0000313" key="1">
    <source>
        <dbReference type="EMBL" id="EDK89484.1"/>
    </source>
</evidence>
<organism evidence="1">
    <name type="scientific">Fusobacterium polymorphum ATCC 10953</name>
    <dbReference type="NCBI Taxonomy" id="393480"/>
    <lineage>
        <taxon>Bacteria</taxon>
        <taxon>Fusobacteriati</taxon>
        <taxon>Fusobacteriota</taxon>
        <taxon>Fusobacteriia</taxon>
        <taxon>Fusobacteriales</taxon>
        <taxon>Fusobacteriaceae</taxon>
        <taxon>Fusobacterium</taxon>
    </lineage>
</organism>
<dbReference type="GeneID" id="45635612"/>
<accession>A5TX59</accession>
<proteinExistence type="predicted"/>
<name>A5TX59_FUSNP</name>
<protein>
    <submittedName>
        <fullName evidence="1">Uncharacterized protein</fullName>
    </submittedName>
</protein>
<dbReference type="AlphaFoldDB" id="A5TX59"/>
<dbReference type="EMBL" id="CM000440">
    <property type="protein sequence ID" value="EDK89484.1"/>
    <property type="molecule type" value="Genomic_DNA"/>
</dbReference>
<dbReference type="HOGENOM" id="CLU_1616618_0_0_0"/>
<sequence>MKRKGYKDVQEQIKANERYLENNPEAKAKANRSRVKSTCHRFIREFATVKELKNIKELIETREETMEKMTKEKWEKVAEKIKGKTYVNNDCSFGWQGEINAECETENPIYFTDLEKWAFHADNIRFCKCYEEDGEAGYLLLEIEINYDEDDGGMIATVVDAIYKDAIHNF</sequence>